<evidence type="ECO:0000256" key="1">
    <source>
        <dbReference type="ARBA" id="ARBA00004123"/>
    </source>
</evidence>
<evidence type="ECO:0000259" key="9">
    <source>
        <dbReference type="PROSITE" id="PS50076"/>
    </source>
</evidence>
<dbReference type="SUPFAM" id="SSF46565">
    <property type="entry name" value="Chaperone J-domain"/>
    <property type="match status" value="1"/>
</dbReference>
<dbReference type="OrthoDB" id="1690618at2759"/>
<sequence length="583" mass="69075">LSLVAIDSYQEWKRKVFIEFGLIKSVCLGTSDEAISEEEYLKNLDPKNWKEQDHYAVLGLRSKRFLASDDEIRRNYRKQVLRHHPDKRGGNVDPETDYFACITKAYEILGDTVKRRSYDSVDPYFDDEIPQLNSNSKLNFYEVFDPVFKRNARWSNVQPVSELGNDLSSREDVESFYSFWYNFDSWREFSYLDEEDKEKGQDRGERRWIEKQNKLARQKRKKEEMTRIRQLTDNAYTCDPRVQRFKEEDKQRKIQQKLAKEEAKKAKIKEEEEMRRREEEKARKLREEEEERRKTIKEQNKKEKEALKKMKRKERKLLEQIFEDNNYFAQNDAEKVTNLQDFDKVCHFFTLEEIIAFKNSFNELSSLEKKKELFFNEVQKLNNRINKEKEENTLKSSKNSNIEESNDSDSKKWSHDDTQLLIKAVNLFPAGTQSRWEVIAAFITQHSSSGIQRKAKDVLSKAKNLQKLDPSLKDEVNRKAATKVLNNIQHKTTAADEATPSERYESPAELQGLNLEPWSNEEQKLLEQALKTYPASTVDRWDRIAECIPTRSKKDCMKRYKELVELVKAKKAAQEAVQKVKKT</sequence>
<evidence type="ECO:0000313" key="12">
    <source>
        <dbReference type="EMBL" id="RWS14211.1"/>
    </source>
</evidence>
<feature type="domain" description="J" evidence="9">
    <location>
        <begin position="53"/>
        <end position="122"/>
    </location>
</feature>
<dbReference type="GO" id="GO:0043022">
    <property type="term" value="F:ribosome binding"/>
    <property type="evidence" value="ECO:0007669"/>
    <property type="project" value="InterPro"/>
</dbReference>
<dbReference type="Pfam" id="PF00226">
    <property type="entry name" value="DnaJ"/>
    <property type="match status" value="1"/>
</dbReference>
<evidence type="ECO:0000256" key="4">
    <source>
        <dbReference type="ARBA" id="ARBA00022737"/>
    </source>
</evidence>
<keyword evidence="13" id="KW-1185">Reference proteome</keyword>
<dbReference type="Gene3D" id="1.10.10.60">
    <property type="entry name" value="Homeodomain-like"/>
    <property type="match status" value="2"/>
</dbReference>
<dbReference type="InterPro" id="IPR044634">
    <property type="entry name" value="Zuotin/DnaJC2"/>
</dbReference>
<evidence type="ECO:0000259" key="11">
    <source>
        <dbReference type="PROSITE" id="PS51293"/>
    </source>
</evidence>
<dbReference type="InterPro" id="IPR017884">
    <property type="entry name" value="SANT_dom"/>
</dbReference>
<dbReference type="InterPro" id="IPR009057">
    <property type="entry name" value="Homeodomain-like_sf"/>
</dbReference>
<dbReference type="Pfam" id="PF23082">
    <property type="entry name" value="Myb_DNA-binding_2"/>
    <property type="match status" value="1"/>
</dbReference>
<dbReference type="SMART" id="SM00717">
    <property type="entry name" value="SANT"/>
    <property type="match status" value="2"/>
</dbReference>
<dbReference type="Pfam" id="PF00249">
    <property type="entry name" value="Myb_DNA-binding"/>
    <property type="match status" value="1"/>
</dbReference>
<feature type="region of interest" description="Disordered" evidence="8">
    <location>
        <begin position="270"/>
        <end position="305"/>
    </location>
</feature>
<name>A0A3S3SEL0_9ACAR</name>
<dbReference type="PANTHER" id="PTHR43999:SF1">
    <property type="entry name" value="DNAJ HOMOLOG SUBFAMILY C MEMBER 2"/>
    <property type="match status" value="1"/>
</dbReference>
<dbReference type="GO" id="GO:0030544">
    <property type="term" value="F:Hsp70 protein binding"/>
    <property type="evidence" value="ECO:0007669"/>
    <property type="project" value="InterPro"/>
</dbReference>
<comment type="caution">
    <text evidence="12">The sequence shown here is derived from an EMBL/GenBank/DDBJ whole genome shotgun (WGS) entry which is preliminary data.</text>
</comment>
<dbReference type="GO" id="GO:0005829">
    <property type="term" value="C:cytosol"/>
    <property type="evidence" value="ECO:0007669"/>
    <property type="project" value="TreeGrafter"/>
</dbReference>
<dbReference type="InterPro" id="IPR018253">
    <property type="entry name" value="DnaJ_domain_CS"/>
</dbReference>
<dbReference type="STRING" id="1965070.A0A3S3SEL0"/>
<dbReference type="Proteomes" id="UP000285301">
    <property type="component" value="Unassembled WGS sequence"/>
</dbReference>
<keyword evidence="6" id="KW-0143">Chaperone</keyword>
<keyword evidence="4" id="KW-0677">Repeat</keyword>
<dbReference type="GO" id="GO:0006450">
    <property type="term" value="P:regulation of translational fidelity"/>
    <property type="evidence" value="ECO:0007669"/>
    <property type="project" value="InterPro"/>
</dbReference>
<feature type="domain" description="Myb-like" evidence="10">
    <location>
        <begin position="517"/>
        <end position="564"/>
    </location>
</feature>
<reference evidence="12 13" key="1">
    <citation type="journal article" date="2018" name="Gigascience">
        <title>Genomes of trombidid mites reveal novel predicted allergens and laterally-transferred genes associated with secondary metabolism.</title>
        <authorList>
            <person name="Dong X."/>
            <person name="Chaisiri K."/>
            <person name="Xia D."/>
            <person name="Armstrong S.D."/>
            <person name="Fang Y."/>
            <person name="Donnelly M.J."/>
            <person name="Kadowaki T."/>
            <person name="McGarry J.W."/>
            <person name="Darby A.C."/>
            <person name="Makepeace B.L."/>
        </authorList>
    </citation>
    <scope>NUCLEOTIDE SEQUENCE [LARGE SCALE GENOMIC DNA]</scope>
    <source>
        <strain evidence="12">UoL-WK</strain>
    </source>
</reference>
<dbReference type="CDD" id="cd06257">
    <property type="entry name" value="DnaJ"/>
    <property type="match status" value="1"/>
</dbReference>
<dbReference type="EMBL" id="NCKU01000775">
    <property type="protein sequence ID" value="RWS14211.1"/>
    <property type="molecule type" value="Genomic_DNA"/>
</dbReference>
<dbReference type="InterPro" id="IPR032003">
    <property type="entry name" value="RAC_head"/>
</dbReference>
<dbReference type="PROSITE" id="PS51293">
    <property type="entry name" value="SANT"/>
    <property type="match status" value="1"/>
</dbReference>
<dbReference type="SMART" id="SM00271">
    <property type="entry name" value="DnaJ"/>
    <property type="match status" value="1"/>
</dbReference>
<dbReference type="Gene3D" id="1.10.287.110">
    <property type="entry name" value="DnaJ domain"/>
    <property type="match status" value="1"/>
</dbReference>
<evidence type="ECO:0000256" key="2">
    <source>
        <dbReference type="ARBA" id="ARBA00004496"/>
    </source>
</evidence>
<feature type="region of interest" description="Disordered" evidence="8">
    <location>
        <begin position="389"/>
        <end position="413"/>
    </location>
</feature>
<feature type="non-terminal residue" evidence="12">
    <location>
        <position position="1"/>
    </location>
</feature>
<dbReference type="CDD" id="cd00167">
    <property type="entry name" value="SANT"/>
    <property type="match status" value="1"/>
</dbReference>
<dbReference type="PROSITE" id="PS50090">
    <property type="entry name" value="MYB_LIKE"/>
    <property type="match status" value="1"/>
</dbReference>
<proteinExistence type="predicted"/>
<evidence type="ECO:0000256" key="3">
    <source>
        <dbReference type="ARBA" id="ARBA00022490"/>
    </source>
</evidence>
<dbReference type="InterPro" id="IPR042569">
    <property type="entry name" value="RAC_head_sf"/>
</dbReference>
<dbReference type="Gene3D" id="1.10.8.840">
    <property type="entry name" value="Ribosome-associated complex head domain"/>
    <property type="match status" value="1"/>
</dbReference>
<dbReference type="GO" id="GO:0051083">
    <property type="term" value="P:'de novo' cotranslational protein folding"/>
    <property type="evidence" value="ECO:0007669"/>
    <property type="project" value="InterPro"/>
</dbReference>
<dbReference type="PANTHER" id="PTHR43999">
    <property type="entry name" value="DNAJ HOMOLOG SUBFAMILY C MEMBER 2"/>
    <property type="match status" value="1"/>
</dbReference>
<accession>A0A3S3SEL0</accession>
<keyword evidence="5" id="KW-0010">Activator</keyword>
<dbReference type="InterPro" id="IPR001005">
    <property type="entry name" value="SANT/Myb"/>
</dbReference>
<dbReference type="InterPro" id="IPR001623">
    <property type="entry name" value="DnaJ_domain"/>
</dbReference>
<protein>
    <submittedName>
        <fullName evidence="12">DnaJ subfamily C member 2-like protein</fullName>
    </submittedName>
</protein>
<dbReference type="InterPro" id="IPR054076">
    <property type="entry name" value="ZUO1-like_ZHD"/>
</dbReference>
<organism evidence="12 13">
    <name type="scientific">Dinothrombium tinctorium</name>
    <dbReference type="NCBI Taxonomy" id="1965070"/>
    <lineage>
        <taxon>Eukaryota</taxon>
        <taxon>Metazoa</taxon>
        <taxon>Ecdysozoa</taxon>
        <taxon>Arthropoda</taxon>
        <taxon>Chelicerata</taxon>
        <taxon>Arachnida</taxon>
        <taxon>Acari</taxon>
        <taxon>Acariformes</taxon>
        <taxon>Trombidiformes</taxon>
        <taxon>Prostigmata</taxon>
        <taxon>Anystina</taxon>
        <taxon>Parasitengona</taxon>
        <taxon>Trombidioidea</taxon>
        <taxon>Trombidiidae</taxon>
        <taxon>Dinothrombium</taxon>
    </lineage>
</organism>
<evidence type="ECO:0000256" key="6">
    <source>
        <dbReference type="ARBA" id="ARBA00023186"/>
    </source>
</evidence>
<comment type="subcellular location">
    <subcellularLocation>
        <location evidence="2">Cytoplasm</location>
    </subcellularLocation>
    <subcellularLocation>
        <location evidence="1">Nucleus</location>
    </subcellularLocation>
</comment>
<dbReference type="PROSITE" id="PS50076">
    <property type="entry name" value="DNAJ_2"/>
    <property type="match status" value="1"/>
</dbReference>
<keyword evidence="3" id="KW-0963">Cytoplasm</keyword>
<feature type="region of interest" description="Disordered" evidence="8">
    <location>
        <begin position="488"/>
        <end position="508"/>
    </location>
</feature>
<dbReference type="GO" id="GO:0005634">
    <property type="term" value="C:nucleus"/>
    <property type="evidence" value="ECO:0007669"/>
    <property type="project" value="UniProtKB-SubCell"/>
</dbReference>
<evidence type="ECO:0000313" key="13">
    <source>
        <dbReference type="Proteomes" id="UP000285301"/>
    </source>
</evidence>
<dbReference type="Pfam" id="PF21884">
    <property type="entry name" value="ZUO1-like_ZHD"/>
    <property type="match status" value="1"/>
</dbReference>
<evidence type="ECO:0000256" key="7">
    <source>
        <dbReference type="ARBA" id="ARBA00023242"/>
    </source>
</evidence>
<dbReference type="PROSITE" id="PS00636">
    <property type="entry name" value="DNAJ_1"/>
    <property type="match status" value="1"/>
</dbReference>
<dbReference type="FunFam" id="1.10.10.60:FF:000180">
    <property type="entry name" value="DnaJ (Hsp40) homolog, subfamily C, member 2"/>
    <property type="match status" value="1"/>
</dbReference>
<gene>
    <name evidence="12" type="ORF">B4U79_08340</name>
</gene>
<feature type="domain" description="SANT" evidence="11">
    <location>
        <begin position="518"/>
        <end position="568"/>
    </location>
</feature>
<dbReference type="SUPFAM" id="SSF46689">
    <property type="entry name" value="Homeodomain-like"/>
    <property type="match status" value="2"/>
</dbReference>
<evidence type="ECO:0000256" key="8">
    <source>
        <dbReference type="SAM" id="MobiDB-lite"/>
    </source>
</evidence>
<dbReference type="Pfam" id="PF16717">
    <property type="entry name" value="RAC_head"/>
    <property type="match status" value="1"/>
</dbReference>
<evidence type="ECO:0000259" key="10">
    <source>
        <dbReference type="PROSITE" id="PS50090"/>
    </source>
</evidence>
<dbReference type="AlphaFoldDB" id="A0A3S3SEL0"/>
<keyword evidence="7" id="KW-0539">Nucleus</keyword>
<evidence type="ECO:0000256" key="5">
    <source>
        <dbReference type="ARBA" id="ARBA00023159"/>
    </source>
</evidence>
<dbReference type="InterPro" id="IPR036869">
    <property type="entry name" value="J_dom_sf"/>
</dbReference>